<dbReference type="InParanoid" id="A7ATE7"/>
<dbReference type="AlphaFoldDB" id="A7ATE7"/>
<comment type="caution">
    <text evidence="2">The sequence shown here is derived from an EMBL/GenBank/DDBJ whole genome shotgun (WGS) entry which is preliminary data.</text>
</comment>
<dbReference type="Proteomes" id="UP000002173">
    <property type="component" value="Unassembled WGS sequence"/>
</dbReference>
<reference evidence="3" key="2">
    <citation type="journal article" date="2020" name="Data Brief">
        <title>Transcriptome dataset of Babesia bovis life stages within vertebrate and invertebrate hosts.</title>
        <authorList>
            <person name="Ueti M.W."/>
            <person name="Johnson W.C."/>
            <person name="Kappmeyer L.S."/>
            <person name="Herndon D.R."/>
            <person name="Mousel M.R."/>
            <person name="Reif K.E."/>
            <person name="Taus N.S."/>
            <person name="Ifeonu O.O."/>
            <person name="Silva J.C."/>
            <person name="Suarez C.E."/>
            <person name="Brayton K.A."/>
        </authorList>
    </citation>
    <scope>NUCLEOTIDE SEQUENCE [LARGE SCALE GENOMIC DNA]</scope>
</reference>
<dbReference type="KEGG" id="bbo:BBOV_II002530"/>
<evidence type="ECO:0000313" key="2">
    <source>
        <dbReference type="EMBL" id="EDO06208.1"/>
    </source>
</evidence>
<dbReference type="Gene3D" id="3.30.110.10">
    <property type="entry name" value="Translation initiation factor 3 (IF-3), C-terminal domain"/>
    <property type="match status" value="1"/>
</dbReference>
<feature type="region of interest" description="Disordered" evidence="1">
    <location>
        <begin position="237"/>
        <end position="265"/>
    </location>
</feature>
<dbReference type="VEuPathDB" id="PiroplasmaDB:BBOV_II002530"/>
<reference evidence="3" key="3">
    <citation type="journal article" date="2021" name="Int. J. Parasitol.">
        <title>Comparative analysis of gene expression between Babesia bovis blood stages and kinetes allowed by improved genome annotation.</title>
        <authorList>
            <person name="Ueti M.W."/>
            <person name="Johnson W.C."/>
            <person name="Kappmeyer L.S."/>
            <person name="Herndon D.R."/>
            <person name="Mousel M.R."/>
            <person name="Reif K.E."/>
            <person name="Taus N.S."/>
            <person name="Ifeonu O.O."/>
            <person name="Silva J.C."/>
            <person name="Suarez C.E."/>
            <person name="Brayton K.A."/>
        </authorList>
    </citation>
    <scope>NUCLEOTIDE SEQUENCE [LARGE SCALE GENOMIC DNA]</scope>
</reference>
<dbReference type="RefSeq" id="XP_001609776.1">
    <property type="nucleotide sequence ID" value="XM_001609726.1"/>
</dbReference>
<name>A7ATE7_BABBO</name>
<dbReference type="GeneID" id="5478005"/>
<evidence type="ECO:0000256" key="1">
    <source>
        <dbReference type="SAM" id="MobiDB-lite"/>
    </source>
</evidence>
<feature type="compositionally biased region" description="Basic and acidic residues" evidence="1">
    <location>
        <begin position="248"/>
        <end position="264"/>
    </location>
</feature>
<sequence length="544" mass="60536">MKLITTSGGFIASYSFITNRRTPCYTSNAADKTQHSVGAIGHNTDSVFREAEELMAELPLSQSMSIAQNIANMRSALMMPAQQMPMEDNKYNDDKRWYGKKVGERQIRKIIGASLGRQYSKYDQHEVVAPKPTPKKVPKHGPGRPVDMKIWMNIGTNDLLTRCKRARKFLEDGIPVTFKIEGQGQTSNYITHAKIIVNTAIGVLGDVAKLGGDLQHHNNCLSQIFNPLNKVKKAPIPAASSPINNMNKDIHGERKINGGNDDKYGMNVTKMEGSTSTFIEPEMESSNECAVTEENDLEPLSYKPSLPDLTQHDNSNCESLMSDPLKNHVDSGHFKSIVNGDKSTNESSSKWKVIKEKEEATNVNSMLGYADATRGPCKENSSKFITIEKSAQNNTAKSASTSKNDEMMKRFLEMRASNHIKAKEPKQYPIDQPRVPNVNIPVRMIEPPLVTNRSAHVYRPVVNGYPPRIPYAPHTQIPAQYGSEFVTQPPTPVYPNLAINYPEPSKSHLQQPIIHPTAPGIPVTSHRDTNPKAAKSRWIVLNKD</sequence>
<dbReference type="SUPFAM" id="SSF55200">
    <property type="entry name" value="Translation initiation factor IF3, C-terminal domain"/>
    <property type="match status" value="1"/>
</dbReference>
<dbReference type="InterPro" id="IPR036788">
    <property type="entry name" value="T_IF-3_C_sf"/>
</dbReference>
<gene>
    <name evidence="2" type="ORF">BBOV_II002530</name>
</gene>
<dbReference type="GO" id="GO:0006413">
    <property type="term" value="P:translational initiation"/>
    <property type="evidence" value="ECO:0007669"/>
    <property type="project" value="InterPro"/>
</dbReference>
<protein>
    <submittedName>
        <fullName evidence="2">Uncharacterized protein</fullName>
    </submittedName>
</protein>
<keyword evidence="3" id="KW-1185">Reference proteome</keyword>
<proteinExistence type="predicted"/>
<dbReference type="EMBL" id="AAXT01000003">
    <property type="protein sequence ID" value="EDO06208.1"/>
    <property type="molecule type" value="Genomic_DNA"/>
</dbReference>
<accession>A7ATE7</accession>
<organism evidence="2 3">
    <name type="scientific">Babesia bovis</name>
    <dbReference type="NCBI Taxonomy" id="5865"/>
    <lineage>
        <taxon>Eukaryota</taxon>
        <taxon>Sar</taxon>
        <taxon>Alveolata</taxon>
        <taxon>Apicomplexa</taxon>
        <taxon>Aconoidasida</taxon>
        <taxon>Piroplasmida</taxon>
        <taxon>Babesiidae</taxon>
        <taxon>Babesia</taxon>
    </lineage>
</organism>
<evidence type="ECO:0000313" key="3">
    <source>
        <dbReference type="Proteomes" id="UP000002173"/>
    </source>
</evidence>
<reference evidence="2 3" key="1">
    <citation type="journal article" date="2007" name="PLoS Pathog.">
        <title>Genome sequence of Babesia bovis and comparative analysis of apicomplexan hemoprotozoa.</title>
        <authorList>
            <person name="Brayton K.A."/>
            <person name="Lau A.O.T."/>
            <person name="Herndon D.R."/>
            <person name="Hannick L."/>
            <person name="Kappmeyer L.S."/>
            <person name="Berens S.J."/>
            <person name="Bidwell S.L."/>
            <person name="Brown W.C."/>
            <person name="Crabtree J."/>
            <person name="Fadrosh D."/>
            <person name="Feldblum T."/>
            <person name="Forberger H.A."/>
            <person name="Haas B.J."/>
            <person name="Howell J.M."/>
            <person name="Khouri H."/>
            <person name="Koo H."/>
            <person name="Mann D.J."/>
            <person name="Norimine J."/>
            <person name="Paulsen I.T."/>
            <person name="Radune D."/>
            <person name="Ren Q."/>
            <person name="Smith R.K. Jr."/>
            <person name="Suarez C.E."/>
            <person name="White O."/>
            <person name="Wortman J.R."/>
            <person name="Knowles D.P. Jr."/>
            <person name="McElwain T.F."/>
            <person name="Nene V.M."/>
        </authorList>
    </citation>
    <scope>NUCLEOTIDE SEQUENCE [LARGE SCALE GENOMIC DNA]</scope>
    <source>
        <strain evidence="2">T2Bo</strain>
    </source>
</reference>
<feature type="region of interest" description="Disordered" evidence="1">
    <location>
        <begin position="505"/>
        <end position="535"/>
    </location>
</feature>